<dbReference type="RefSeq" id="WP_378253801.1">
    <property type="nucleotide sequence ID" value="NZ_JBHSJV010000001.1"/>
</dbReference>
<dbReference type="SUPFAM" id="SSF55729">
    <property type="entry name" value="Acyl-CoA N-acyltransferases (Nat)"/>
    <property type="match status" value="1"/>
</dbReference>
<feature type="domain" description="N-acetyltransferase" evidence="1">
    <location>
        <begin position="13"/>
        <end position="159"/>
    </location>
</feature>
<keyword evidence="2" id="KW-0012">Acyltransferase</keyword>
<evidence type="ECO:0000313" key="2">
    <source>
        <dbReference type="EMBL" id="MFD2592256.1"/>
    </source>
</evidence>
<gene>
    <name evidence="2" type="ORF">ACFSTE_15570</name>
</gene>
<sequence length="159" mass="17977">MITLQLYSPKHDTDLKTYTLNEEQLQFTALPSDLLTDAAIVNAPQKKLISILYKGTAIGLFILDSGNDIKSYTDQKNVLLLRALSVNPSFQGKGFTKKAMLELPEFINSYFENIKNVFLVVNKRNIDAYHFYLKCGFSDTQKTATGPIGDQYIMQLNLQ</sequence>
<evidence type="ECO:0000313" key="3">
    <source>
        <dbReference type="Proteomes" id="UP001597459"/>
    </source>
</evidence>
<evidence type="ECO:0000259" key="1">
    <source>
        <dbReference type="PROSITE" id="PS51186"/>
    </source>
</evidence>
<keyword evidence="3" id="KW-1185">Reference proteome</keyword>
<accession>A0ABW5NAI4</accession>
<keyword evidence="2" id="KW-0808">Transferase</keyword>
<dbReference type="GO" id="GO:0016746">
    <property type="term" value="F:acyltransferase activity"/>
    <property type="evidence" value="ECO:0007669"/>
    <property type="project" value="UniProtKB-KW"/>
</dbReference>
<dbReference type="EC" id="2.3.-.-" evidence="2"/>
<dbReference type="InterPro" id="IPR016181">
    <property type="entry name" value="Acyl_CoA_acyltransferase"/>
</dbReference>
<dbReference type="EMBL" id="JBHULX010000030">
    <property type="protein sequence ID" value="MFD2592256.1"/>
    <property type="molecule type" value="Genomic_DNA"/>
</dbReference>
<dbReference type="PROSITE" id="PS51186">
    <property type="entry name" value="GNAT"/>
    <property type="match status" value="1"/>
</dbReference>
<reference evidence="3" key="1">
    <citation type="journal article" date="2019" name="Int. J. Syst. Evol. Microbiol.">
        <title>The Global Catalogue of Microorganisms (GCM) 10K type strain sequencing project: providing services to taxonomists for standard genome sequencing and annotation.</title>
        <authorList>
            <consortium name="The Broad Institute Genomics Platform"/>
            <consortium name="The Broad Institute Genome Sequencing Center for Infectious Disease"/>
            <person name="Wu L."/>
            <person name="Ma J."/>
        </authorList>
    </citation>
    <scope>NUCLEOTIDE SEQUENCE [LARGE SCALE GENOMIC DNA]</scope>
    <source>
        <strain evidence="3">KCTC 42423</strain>
    </source>
</reference>
<dbReference type="InterPro" id="IPR000182">
    <property type="entry name" value="GNAT_dom"/>
</dbReference>
<comment type="caution">
    <text evidence="2">The sequence shown here is derived from an EMBL/GenBank/DDBJ whole genome shotgun (WGS) entry which is preliminary data.</text>
</comment>
<organism evidence="2 3">
    <name type="scientific">Aquimarina hainanensis</name>
    <dbReference type="NCBI Taxonomy" id="1578017"/>
    <lineage>
        <taxon>Bacteria</taxon>
        <taxon>Pseudomonadati</taxon>
        <taxon>Bacteroidota</taxon>
        <taxon>Flavobacteriia</taxon>
        <taxon>Flavobacteriales</taxon>
        <taxon>Flavobacteriaceae</taxon>
        <taxon>Aquimarina</taxon>
    </lineage>
</organism>
<dbReference type="Pfam" id="PF00583">
    <property type="entry name" value="Acetyltransf_1"/>
    <property type="match status" value="1"/>
</dbReference>
<name>A0ABW5NAI4_9FLAO</name>
<protein>
    <submittedName>
        <fullName evidence="2">GNAT family N-acetyltransferase</fullName>
        <ecNumber evidence="2">2.3.-.-</ecNumber>
    </submittedName>
</protein>
<dbReference type="Proteomes" id="UP001597459">
    <property type="component" value="Unassembled WGS sequence"/>
</dbReference>
<dbReference type="Gene3D" id="3.40.630.30">
    <property type="match status" value="1"/>
</dbReference>
<proteinExistence type="predicted"/>